<dbReference type="Gene3D" id="1.10.3860.10">
    <property type="entry name" value="Sodium:dicarboxylate symporter"/>
    <property type="match status" value="1"/>
</dbReference>
<sequence>MVVTSQCENPRRTESMSITHSEGIEEDFEGETIEVPAKKKKNFFVENWFMITTIIGVVIGFGVGFGIQKVGISETGKVWLGMPGVLYIRVLQLTILPMIVSNVINVLADLNPKENGKVSGVALGYILSCNLISSLIGLAYSYIIKPGASVGNQGGNATESGDSSQISYIFRDLLLNIFPDNIVGVTLFQAGTNFSNPIINAANEVTYESITLSGTNMIGVLFCSVVFGLATNVAKEKGVPFKNFFGSLGEVVMLLMQKFLLVTPVGVMFMVMSAISEVDDLTNTFISLGLFIALNFAGQITHFILLLLSLVCLGKNPFRILRLCLPPYFIAFATTSGIVSLPKCYDACDTYGIPKAISRFVLPIAGTMKSDASAIFIVGSVFFVAQMAGVNLDAGKVVIVVILATAYVSALPNIPSASVVAVITILNSIGVDAGGASLLYAVEWLNDRLRSGNVALSHMYCTTFVYHCCEKDFKADEEIDDEFSEQKESDYDN</sequence>
<evidence type="ECO:0000256" key="4">
    <source>
        <dbReference type="ARBA" id="ARBA00022989"/>
    </source>
</evidence>
<dbReference type="InterPro" id="IPR036458">
    <property type="entry name" value="Na:dicarbo_symporter_sf"/>
</dbReference>
<protein>
    <recommendedName>
        <fullName evidence="6">Amino acid transporter</fullName>
    </recommendedName>
</protein>
<feature type="transmembrane region" description="Helical" evidence="6">
    <location>
        <begin position="420"/>
        <end position="442"/>
    </location>
</feature>
<dbReference type="PANTHER" id="PTHR11958:SF63">
    <property type="entry name" value="AMINO ACID TRANSPORTER"/>
    <property type="match status" value="1"/>
</dbReference>
<dbReference type="PANTHER" id="PTHR11958">
    <property type="entry name" value="SODIUM/DICARBOXYLATE SYMPORTER-RELATED"/>
    <property type="match status" value="1"/>
</dbReference>
<feature type="transmembrane region" description="Helical" evidence="6">
    <location>
        <begin position="288"/>
        <end position="313"/>
    </location>
</feature>
<comment type="subcellular location">
    <subcellularLocation>
        <location evidence="1 6">Membrane</location>
        <topology evidence="1 6">Multi-pass membrane protein</topology>
    </subcellularLocation>
</comment>
<dbReference type="InterPro" id="IPR050746">
    <property type="entry name" value="DAACS"/>
</dbReference>
<feature type="transmembrane region" description="Helical" evidence="6">
    <location>
        <begin position="120"/>
        <end position="143"/>
    </location>
</feature>
<name>A0A5K3FG17_MESCO</name>
<dbReference type="PRINTS" id="PR00173">
    <property type="entry name" value="EDTRNSPORT"/>
</dbReference>
<comment type="similarity">
    <text evidence="6">Belongs to the dicarboxylate/amino acid:cation symporter (DAACS) (TC 2.A.23) family.</text>
</comment>
<feature type="transmembrane region" description="Helical" evidence="6">
    <location>
        <begin position="320"/>
        <end position="340"/>
    </location>
</feature>
<keyword evidence="6" id="KW-0769">Symport</keyword>
<keyword evidence="3 6" id="KW-0812">Transmembrane</keyword>
<dbReference type="GO" id="GO:0015175">
    <property type="term" value="F:neutral L-amino acid transmembrane transporter activity"/>
    <property type="evidence" value="ECO:0007669"/>
    <property type="project" value="TreeGrafter"/>
</dbReference>
<feature type="transmembrane region" description="Helical" evidence="6">
    <location>
        <begin position="48"/>
        <end position="67"/>
    </location>
</feature>
<evidence type="ECO:0000256" key="5">
    <source>
        <dbReference type="ARBA" id="ARBA00023136"/>
    </source>
</evidence>
<dbReference type="WBParaSite" id="MCU_007558-RB">
    <property type="protein sequence ID" value="MCU_007558-RB"/>
    <property type="gene ID" value="MCU_007558"/>
</dbReference>
<accession>A0A5K3FG17</accession>
<feature type="transmembrane region" description="Helical" evidence="6">
    <location>
        <begin position="217"/>
        <end position="234"/>
    </location>
</feature>
<feature type="transmembrane region" description="Helical" evidence="6">
    <location>
        <begin position="255"/>
        <end position="276"/>
    </location>
</feature>
<keyword evidence="4 6" id="KW-1133">Transmembrane helix</keyword>
<dbReference type="Pfam" id="PF00375">
    <property type="entry name" value="SDF"/>
    <property type="match status" value="1"/>
</dbReference>
<dbReference type="SUPFAM" id="SSF118215">
    <property type="entry name" value="Proton glutamate symport protein"/>
    <property type="match status" value="1"/>
</dbReference>
<reference evidence="7" key="1">
    <citation type="submission" date="2019-11" db="UniProtKB">
        <authorList>
            <consortium name="WormBaseParasite"/>
        </authorList>
    </citation>
    <scope>IDENTIFICATION</scope>
</reference>
<dbReference type="AlphaFoldDB" id="A0A5K3FG17"/>
<feature type="transmembrane region" description="Helical" evidence="6">
    <location>
        <begin position="87"/>
        <end position="108"/>
    </location>
</feature>
<evidence type="ECO:0000256" key="6">
    <source>
        <dbReference type="RuleBase" id="RU361216"/>
    </source>
</evidence>
<keyword evidence="2 6" id="KW-0813">Transport</keyword>
<feature type="transmembrane region" description="Helical" evidence="6">
    <location>
        <begin position="360"/>
        <end position="385"/>
    </location>
</feature>
<feature type="transmembrane region" description="Helical" evidence="6">
    <location>
        <begin position="397"/>
        <end position="414"/>
    </location>
</feature>
<organism evidence="7">
    <name type="scientific">Mesocestoides corti</name>
    <name type="common">Flatworm</name>
    <dbReference type="NCBI Taxonomy" id="53468"/>
    <lineage>
        <taxon>Eukaryota</taxon>
        <taxon>Metazoa</taxon>
        <taxon>Spiralia</taxon>
        <taxon>Lophotrochozoa</taxon>
        <taxon>Platyhelminthes</taxon>
        <taxon>Cestoda</taxon>
        <taxon>Eucestoda</taxon>
        <taxon>Cyclophyllidea</taxon>
        <taxon>Mesocestoididae</taxon>
        <taxon>Mesocestoides</taxon>
    </lineage>
</organism>
<dbReference type="GO" id="GO:0005886">
    <property type="term" value="C:plasma membrane"/>
    <property type="evidence" value="ECO:0007669"/>
    <property type="project" value="TreeGrafter"/>
</dbReference>
<evidence type="ECO:0000256" key="3">
    <source>
        <dbReference type="ARBA" id="ARBA00022692"/>
    </source>
</evidence>
<evidence type="ECO:0000313" key="7">
    <source>
        <dbReference type="WBParaSite" id="MCU_007558-RB"/>
    </source>
</evidence>
<keyword evidence="5 6" id="KW-0472">Membrane</keyword>
<evidence type="ECO:0000256" key="1">
    <source>
        <dbReference type="ARBA" id="ARBA00004141"/>
    </source>
</evidence>
<dbReference type="GO" id="GO:0005313">
    <property type="term" value="F:L-glutamate transmembrane transporter activity"/>
    <property type="evidence" value="ECO:0007669"/>
    <property type="project" value="TreeGrafter"/>
</dbReference>
<dbReference type="InterPro" id="IPR001991">
    <property type="entry name" value="Na-dicarboxylate_symporter"/>
</dbReference>
<proteinExistence type="inferred from homology"/>
<dbReference type="GO" id="GO:0015501">
    <property type="term" value="F:glutamate:sodium symporter activity"/>
    <property type="evidence" value="ECO:0007669"/>
    <property type="project" value="TreeGrafter"/>
</dbReference>
<evidence type="ECO:0000256" key="2">
    <source>
        <dbReference type="ARBA" id="ARBA00022448"/>
    </source>
</evidence>